<keyword evidence="1" id="KW-0812">Transmembrane</keyword>
<dbReference type="Pfam" id="PF10825">
    <property type="entry name" value="DUF2752"/>
    <property type="match status" value="1"/>
</dbReference>
<evidence type="ECO:0000313" key="3">
    <source>
        <dbReference type="Proteomes" id="UP001234354"/>
    </source>
</evidence>
<comment type="caution">
    <text evidence="2">The sequence shown here is derived from an EMBL/GenBank/DDBJ whole genome shotgun (WGS) entry which is preliminary data.</text>
</comment>
<organism evidence="2 3">
    <name type="scientific">Pseudoxanthomonas winnipegensis</name>
    <dbReference type="NCBI Taxonomy" id="2480810"/>
    <lineage>
        <taxon>Bacteria</taxon>
        <taxon>Pseudomonadati</taxon>
        <taxon>Pseudomonadota</taxon>
        <taxon>Gammaproteobacteria</taxon>
        <taxon>Lysobacterales</taxon>
        <taxon>Lysobacteraceae</taxon>
        <taxon>Pseudoxanthomonas</taxon>
    </lineage>
</organism>
<dbReference type="AlphaFoldDB" id="A0AAW8G7C3"/>
<sequence>MIALTRPRVLLLAATVPLVAAGALVLRVVDPNQPGNLLPRCVFHSLTGLWCPGCGMTRALHALLQGDLPTALHMNPLGMLMLPLLPMMLFWSWGWQPRVLQPLMGWAMDPRVWLVVIPAYWLLRNLPWFPFTLLAPPA</sequence>
<feature type="transmembrane region" description="Helical" evidence="1">
    <location>
        <begin position="113"/>
        <end position="135"/>
    </location>
</feature>
<proteinExistence type="predicted"/>
<accession>A0AAW8G7C3</accession>
<dbReference type="Proteomes" id="UP001234354">
    <property type="component" value="Unassembled WGS sequence"/>
</dbReference>
<keyword evidence="1" id="KW-1133">Transmembrane helix</keyword>
<name>A0AAW8G7C3_9GAMM</name>
<gene>
    <name evidence="2" type="ORF">QE383_000175</name>
</gene>
<evidence type="ECO:0000313" key="2">
    <source>
        <dbReference type="EMBL" id="MDQ1117867.1"/>
    </source>
</evidence>
<dbReference type="EMBL" id="JAUTBB010000001">
    <property type="protein sequence ID" value="MDQ1117867.1"/>
    <property type="molecule type" value="Genomic_DNA"/>
</dbReference>
<feature type="transmembrane region" description="Helical" evidence="1">
    <location>
        <begin position="76"/>
        <end position="93"/>
    </location>
</feature>
<reference evidence="2" key="1">
    <citation type="submission" date="2023-07" db="EMBL/GenBank/DDBJ databases">
        <title>Functional and genomic diversity of the sorghum phyllosphere microbiome.</title>
        <authorList>
            <person name="Shade A."/>
        </authorList>
    </citation>
    <scope>NUCLEOTIDE SEQUENCE</scope>
    <source>
        <strain evidence="2">SORGH_AS_0908</strain>
    </source>
</reference>
<protein>
    <recommendedName>
        <fullName evidence="4">DUF2752 domain-containing protein</fullName>
    </recommendedName>
</protein>
<evidence type="ECO:0008006" key="4">
    <source>
        <dbReference type="Google" id="ProtNLM"/>
    </source>
</evidence>
<dbReference type="InterPro" id="IPR021215">
    <property type="entry name" value="DUF2752"/>
</dbReference>
<keyword evidence="1" id="KW-0472">Membrane</keyword>
<evidence type="ECO:0000256" key="1">
    <source>
        <dbReference type="SAM" id="Phobius"/>
    </source>
</evidence>